<accession>A0A0B6XTB7</accession>
<feature type="non-terminal residue" evidence="2">
    <location>
        <position position="1"/>
    </location>
</feature>
<feature type="compositionally biased region" description="Basic and acidic residues" evidence="1">
    <location>
        <begin position="82"/>
        <end position="99"/>
    </location>
</feature>
<feature type="compositionally biased region" description="Basic residues" evidence="1">
    <location>
        <begin position="37"/>
        <end position="46"/>
    </location>
</feature>
<evidence type="ECO:0000256" key="1">
    <source>
        <dbReference type="SAM" id="MobiDB-lite"/>
    </source>
</evidence>
<reference evidence="2" key="1">
    <citation type="submission" date="2014-12" db="EMBL/GenBank/DDBJ databases">
        <title>Insight into the proteome of Arion vulgaris.</title>
        <authorList>
            <person name="Aradska J."/>
            <person name="Bulat T."/>
            <person name="Smidak R."/>
            <person name="Sarate P."/>
            <person name="Gangsoo J."/>
            <person name="Sialana F."/>
            <person name="Bilban M."/>
            <person name="Lubec G."/>
        </authorList>
    </citation>
    <scope>NUCLEOTIDE SEQUENCE</scope>
    <source>
        <tissue evidence="2">Skin</tissue>
    </source>
</reference>
<organism evidence="2">
    <name type="scientific">Arion vulgaris</name>
    <dbReference type="NCBI Taxonomy" id="1028688"/>
    <lineage>
        <taxon>Eukaryota</taxon>
        <taxon>Metazoa</taxon>
        <taxon>Spiralia</taxon>
        <taxon>Lophotrochozoa</taxon>
        <taxon>Mollusca</taxon>
        <taxon>Gastropoda</taxon>
        <taxon>Heterobranchia</taxon>
        <taxon>Euthyneura</taxon>
        <taxon>Panpulmonata</taxon>
        <taxon>Eupulmonata</taxon>
        <taxon>Stylommatophora</taxon>
        <taxon>Helicina</taxon>
        <taxon>Arionoidea</taxon>
        <taxon>Arionidae</taxon>
        <taxon>Arion</taxon>
    </lineage>
</organism>
<dbReference type="EMBL" id="HACG01000402">
    <property type="protein sequence ID" value="CEK47267.1"/>
    <property type="molecule type" value="Transcribed_RNA"/>
</dbReference>
<proteinExistence type="predicted"/>
<gene>
    <name evidence="2" type="primary">ORF955</name>
</gene>
<sequence>VLRKSSSESHILLADSISALELKQISAAHNKNWLTKKIQKRSKKKRKEGEEYTETVEESTMHQIGGRDRIDEPEKSGSSGSDQRETRVKFDLEEQSNERGDEEDKEGCVEMKKTR</sequence>
<dbReference type="AlphaFoldDB" id="A0A0B6XTB7"/>
<feature type="compositionally biased region" description="Basic and acidic residues" evidence="1">
    <location>
        <begin position="65"/>
        <end position="75"/>
    </location>
</feature>
<name>A0A0B6XTB7_9EUPU</name>
<feature type="compositionally biased region" description="Basic and acidic residues" evidence="1">
    <location>
        <begin position="106"/>
        <end position="115"/>
    </location>
</feature>
<evidence type="ECO:0000313" key="2">
    <source>
        <dbReference type="EMBL" id="CEK47267.1"/>
    </source>
</evidence>
<protein>
    <submittedName>
        <fullName evidence="2">Uncharacterized protein</fullName>
    </submittedName>
</protein>
<feature type="non-terminal residue" evidence="2">
    <location>
        <position position="115"/>
    </location>
</feature>
<feature type="region of interest" description="Disordered" evidence="1">
    <location>
        <begin position="31"/>
        <end position="115"/>
    </location>
</feature>